<keyword evidence="2" id="KW-1185">Reference proteome</keyword>
<accession>A0A836MSL5</accession>
<evidence type="ECO:0000313" key="2">
    <source>
        <dbReference type="Proteomes" id="UP000027170"/>
    </source>
</evidence>
<evidence type="ECO:0000313" key="1">
    <source>
        <dbReference type="EMBL" id="KDN15462.1"/>
    </source>
</evidence>
<gene>
    <name evidence="1" type="ORF">SALWKB29_0566</name>
</gene>
<reference evidence="1 2" key="1">
    <citation type="submission" date="2014-03" db="EMBL/GenBank/DDBJ databases">
        <title>The genomes of two eusocial bee gut symbionts.</title>
        <authorList>
            <person name="Kwong W.K."/>
            <person name="Engel P."/>
            <person name="Koch H."/>
            <person name="Moran N.A."/>
        </authorList>
    </citation>
    <scope>NUCLEOTIDE SEQUENCE [LARGE SCALE GENOMIC DNA]</scope>
    <source>
        <strain evidence="2">wkB29</strain>
    </source>
</reference>
<organism evidence="1 2">
    <name type="scientific">Snodgrassella communis</name>
    <dbReference type="NCBI Taxonomy" id="2946699"/>
    <lineage>
        <taxon>Bacteria</taxon>
        <taxon>Pseudomonadati</taxon>
        <taxon>Pseudomonadota</taxon>
        <taxon>Betaproteobacteria</taxon>
        <taxon>Neisseriales</taxon>
        <taxon>Neisseriaceae</taxon>
        <taxon>Snodgrassella</taxon>
    </lineage>
</organism>
<dbReference type="EMBL" id="JFZV01000002">
    <property type="protein sequence ID" value="KDN15462.1"/>
    <property type="molecule type" value="Genomic_DNA"/>
</dbReference>
<name>A0A836MSL5_9NEIS</name>
<dbReference type="AlphaFoldDB" id="A0A836MSL5"/>
<dbReference type="Proteomes" id="UP000027170">
    <property type="component" value="Unassembled WGS sequence"/>
</dbReference>
<sequence>MVVFHQLMLARSGIFASKVNCWFNRLDNKNPVNANGVFITG</sequence>
<comment type="caution">
    <text evidence="1">The sequence shown here is derived from an EMBL/GenBank/DDBJ whole genome shotgun (WGS) entry which is preliminary data.</text>
</comment>
<protein>
    <submittedName>
        <fullName evidence="1">Uncharacterized protein</fullName>
    </submittedName>
</protein>
<proteinExistence type="predicted"/>